<organism evidence="6 7">
    <name type="scientific">Spirosoma pollinicola</name>
    <dbReference type="NCBI Taxonomy" id="2057025"/>
    <lineage>
        <taxon>Bacteria</taxon>
        <taxon>Pseudomonadati</taxon>
        <taxon>Bacteroidota</taxon>
        <taxon>Cytophagia</taxon>
        <taxon>Cytophagales</taxon>
        <taxon>Cytophagaceae</taxon>
        <taxon>Spirosoma</taxon>
    </lineage>
</organism>
<feature type="active site" evidence="3">
    <location>
        <position position="253"/>
    </location>
</feature>
<evidence type="ECO:0000256" key="1">
    <source>
        <dbReference type="ARBA" id="ARBA00023015"/>
    </source>
</evidence>
<dbReference type="SUPFAM" id="SSF46785">
    <property type="entry name" value="Winged helix' DNA-binding domain"/>
    <property type="match status" value="1"/>
</dbReference>
<dbReference type="GO" id="GO:0003700">
    <property type="term" value="F:DNA-binding transcription factor activity"/>
    <property type="evidence" value="ECO:0007669"/>
    <property type="project" value="InterPro"/>
</dbReference>
<feature type="domain" description="Fido" evidence="5">
    <location>
        <begin position="164"/>
        <end position="318"/>
    </location>
</feature>
<evidence type="ECO:0000256" key="4">
    <source>
        <dbReference type="PIRSR" id="PIRSR640198-2"/>
    </source>
</evidence>
<feature type="binding site" evidence="4">
    <location>
        <begin position="295"/>
        <end position="296"/>
    </location>
    <ligand>
        <name>ATP</name>
        <dbReference type="ChEBI" id="CHEBI:30616"/>
    </ligand>
</feature>
<dbReference type="GO" id="GO:0005524">
    <property type="term" value="F:ATP binding"/>
    <property type="evidence" value="ECO:0007669"/>
    <property type="project" value="UniProtKB-KW"/>
</dbReference>
<evidence type="ECO:0000259" key="5">
    <source>
        <dbReference type="PROSITE" id="PS51459"/>
    </source>
</evidence>
<keyword evidence="1" id="KW-0805">Transcription regulation</keyword>
<reference evidence="6 7" key="1">
    <citation type="submission" date="2017-11" db="EMBL/GenBank/DDBJ databases">
        <title>Taxonomic description and genome sequences of Spirosoma HA7 sp. nov., isolated from pollen microhabitat of Corylus avellana.</title>
        <authorList>
            <person name="Ambika Manirajan B."/>
            <person name="Suarez C."/>
            <person name="Ratering S."/>
            <person name="Geissler-Plaum R."/>
            <person name="Cardinale M."/>
            <person name="Sylvia S."/>
        </authorList>
    </citation>
    <scope>NUCLEOTIDE SEQUENCE [LARGE SCALE GENOMIC DNA]</scope>
    <source>
        <strain evidence="6 7">HA7</strain>
    </source>
</reference>
<keyword evidence="7" id="KW-1185">Reference proteome</keyword>
<gene>
    <name evidence="6" type="ORF">CWM47_24285</name>
</gene>
<dbReference type="InterPro" id="IPR036390">
    <property type="entry name" value="WH_DNA-bd_sf"/>
</dbReference>
<accession>A0A2K8ZC52</accession>
<dbReference type="Proteomes" id="UP000232883">
    <property type="component" value="Chromosome"/>
</dbReference>
<keyword evidence="2" id="KW-0804">Transcription</keyword>
<dbReference type="Gene3D" id="1.10.10.10">
    <property type="entry name" value="Winged helix-like DNA-binding domain superfamily/Winged helix DNA-binding domain"/>
    <property type="match status" value="1"/>
</dbReference>
<dbReference type="OrthoDB" id="9814400at2"/>
<feature type="binding site" evidence="4">
    <location>
        <begin position="198"/>
        <end position="208"/>
    </location>
    <ligand>
        <name>ATP</name>
        <dbReference type="ChEBI" id="CHEBI:30616"/>
    </ligand>
</feature>
<keyword evidence="4" id="KW-0547">Nucleotide-binding</keyword>
<dbReference type="PROSITE" id="PS51459">
    <property type="entry name" value="FIDO"/>
    <property type="match status" value="1"/>
</dbReference>
<dbReference type="SUPFAM" id="SSF140931">
    <property type="entry name" value="Fic-like"/>
    <property type="match status" value="1"/>
</dbReference>
<sequence>MDIHNNLYQRGLIRKINKDYAYWSEVKYKVPTEFKHVLTPVDLWSIVKEDRLHDRRYFEIGNQGFYFTRADSLEQQLHEFDLHLAGAPGEQATATNEGDKYQYLIGSIMEESIASSQIEGAVTSRLVAKEMLRKNRPPRNTSERMIVNNYSTIQHIVQIKKEPLTKAGLLKLHQLITNDTLDRPDEAGLLRSNDDIYVIDAVNGDVIHTPPSHSTLPTFVSDLCRFFNDETPDFFVHPIVKASIIHFLIGYFHPFTDGNGRTARALFYWYLLRKGYWLTEYLSISRIIMKSRGQYYKAFQHTEADENDLTYFVLYQVKTLSQAYDGLKKYIDRKNQEKRQLLDLQRTEKLSPRQAQITEWLWRSPSGTLSIKEVETRMGVSNQTARNDIRALVKAGFLEELPINGKERHYIQGERMVRKP</sequence>
<proteinExistence type="predicted"/>
<dbReference type="PANTHER" id="PTHR13504">
    <property type="entry name" value="FIDO DOMAIN-CONTAINING PROTEIN DDB_G0283145"/>
    <property type="match status" value="1"/>
</dbReference>
<protein>
    <submittedName>
        <fullName evidence="6">Cell filamentation protein Fic</fullName>
    </submittedName>
</protein>
<dbReference type="InterPro" id="IPR003812">
    <property type="entry name" value="Fido"/>
</dbReference>
<dbReference type="InterPro" id="IPR036388">
    <property type="entry name" value="WH-like_DNA-bd_sf"/>
</dbReference>
<dbReference type="InterPro" id="IPR036597">
    <property type="entry name" value="Fido-like_dom_sf"/>
</dbReference>
<dbReference type="KEGG" id="spir:CWM47_24285"/>
<evidence type="ECO:0000256" key="3">
    <source>
        <dbReference type="PIRSR" id="PIRSR640198-1"/>
    </source>
</evidence>
<evidence type="ECO:0000313" key="6">
    <source>
        <dbReference type="EMBL" id="AUD07457.1"/>
    </source>
</evidence>
<name>A0A2K8ZC52_9BACT</name>
<evidence type="ECO:0000313" key="7">
    <source>
        <dbReference type="Proteomes" id="UP000232883"/>
    </source>
</evidence>
<dbReference type="AlphaFoldDB" id="A0A2K8ZC52"/>
<dbReference type="InterPro" id="IPR001034">
    <property type="entry name" value="DeoR_HTH"/>
</dbReference>
<dbReference type="SMART" id="SM00420">
    <property type="entry name" value="HTH_DEOR"/>
    <property type="match status" value="1"/>
</dbReference>
<dbReference type="PANTHER" id="PTHR13504:SF38">
    <property type="entry name" value="FIDO DOMAIN-CONTAINING PROTEIN"/>
    <property type="match status" value="1"/>
</dbReference>
<dbReference type="Pfam" id="PF08220">
    <property type="entry name" value="HTH_DeoR"/>
    <property type="match status" value="1"/>
</dbReference>
<dbReference type="Gene3D" id="1.10.3290.10">
    <property type="entry name" value="Fido-like domain"/>
    <property type="match status" value="1"/>
</dbReference>
<feature type="binding site" evidence="4">
    <location>
        <begin position="257"/>
        <end position="264"/>
    </location>
    <ligand>
        <name>ATP</name>
        <dbReference type="ChEBI" id="CHEBI:30616"/>
    </ligand>
</feature>
<evidence type="ECO:0000256" key="2">
    <source>
        <dbReference type="ARBA" id="ARBA00023163"/>
    </source>
</evidence>
<keyword evidence="4" id="KW-0067">ATP-binding</keyword>
<dbReference type="EMBL" id="CP025096">
    <property type="protein sequence ID" value="AUD07457.1"/>
    <property type="molecule type" value="Genomic_DNA"/>
</dbReference>
<dbReference type="Pfam" id="PF02661">
    <property type="entry name" value="Fic"/>
    <property type="match status" value="1"/>
</dbReference>
<dbReference type="InterPro" id="IPR040198">
    <property type="entry name" value="Fido_containing"/>
</dbReference>